<dbReference type="InterPro" id="IPR022398">
    <property type="entry name" value="Peptidase_S8_His-AS"/>
</dbReference>
<dbReference type="SUPFAM" id="SSF52743">
    <property type="entry name" value="Subtilisin-like"/>
    <property type="match status" value="1"/>
</dbReference>
<gene>
    <name evidence="10" type="ORF">ACFSUQ_06590</name>
</gene>
<reference evidence="11" key="1">
    <citation type="journal article" date="2019" name="Int. J. Syst. Evol. Microbiol.">
        <title>The Global Catalogue of Microorganisms (GCM) 10K type strain sequencing project: providing services to taxonomists for standard genome sequencing and annotation.</title>
        <authorList>
            <consortium name="The Broad Institute Genomics Platform"/>
            <consortium name="The Broad Institute Genome Sequencing Center for Infectious Disease"/>
            <person name="Wu L."/>
            <person name="Ma J."/>
        </authorList>
    </citation>
    <scope>NUCLEOTIDE SEQUENCE [LARGE SCALE GENOMIC DNA]</scope>
    <source>
        <strain evidence="11">TISTR 1511</strain>
    </source>
</reference>
<dbReference type="RefSeq" id="WP_066058520.1">
    <property type="nucleotide sequence ID" value="NZ_JBHUNF010000004.1"/>
</dbReference>
<dbReference type="PROSITE" id="PS51892">
    <property type="entry name" value="SUBTILASE"/>
    <property type="match status" value="1"/>
</dbReference>
<feature type="signal peptide" evidence="8">
    <location>
        <begin position="1"/>
        <end position="38"/>
    </location>
</feature>
<evidence type="ECO:0000256" key="2">
    <source>
        <dbReference type="ARBA" id="ARBA00022670"/>
    </source>
</evidence>
<evidence type="ECO:0000256" key="6">
    <source>
        <dbReference type="SAM" id="MobiDB-lite"/>
    </source>
</evidence>
<keyword evidence="4" id="KW-0720">Serine protease</keyword>
<keyword evidence="7" id="KW-1133">Transmembrane helix</keyword>
<dbReference type="Pfam" id="PF00082">
    <property type="entry name" value="Peptidase_S8"/>
    <property type="match status" value="1"/>
</dbReference>
<evidence type="ECO:0000256" key="3">
    <source>
        <dbReference type="ARBA" id="ARBA00022801"/>
    </source>
</evidence>
<accession>A0ABW5RK58</accession>
<dbReference type="Gene3D" id="3.40.50.200">
    <property type="entry name" value="Peptidase S8/S53 domain"/>
    <property type="match status" value="1"/>
</dbReference>
<evidence type="ECO:0000256" key="1">
    <source>
        <dbReference type="ARBA" id="ARBA00011073"/>
    </source>
</evidence>
<dbReference type="PRINTS" id="PR00723">
    <property type="entry name" value="SUBTILISIN"/>
</dbReference>
<evidence type="ECO:0000313" key="10">
    <source>
        <dbReference type="EMBL" id="MFD2674961.1"/>
    </source>
</evidence>
<dbReference type="InterPro" id="IPR000209">
    <property type="entry name" value="Peptidase_S8/S53_dom"/>
</dbReference>
<sequence>MMKRNFPHPLRKIVAGFGAAVLSAVGIAAVSPAVPASAQEQSPEAALNWHIKAFGYDKLHAEGFTGEGITIAITEPSINLDSPDLQGANIEYIPLPEDCQIPVERKFYDHGTMVASMLVGQGGEGKIQGIAPDAKLIVFQGQLTSDDKLNGDCPDTAHSVSGRALAADDLGADIISSSFNSMDFTSVAYLAMRDIPFFQGAGNNGVVAYGGEPGTAAITAHDKSRAVPEWSAHGENLSLAAPGVGLVVRPPSTNSLEFQDGTSLASPIAAGTLALGMQKYPDASGHQLMQSLARNTVGGNPDLSKHDSTTGFGVIDPLAFMAADPMQYPDEPPFWKKPDYPTDDPWLGVNDILDGLPAYEGEAKNYRPDAGINPNAIEWIPADKKDLVGTAPDADYWQSHGDFNAPADKSESGNRSEPGNSVNGSQTLIIGIVAGAALLVILIIAVVLMARRKSA</sequence>
<feature type="transmembrane region" description="Helical" evidence="7">
    <location>
        <begin position="428"/>
        <end position="450"/>
    </location>
</feature>
<keyword evidence="11" id="KW-1185">Reference proteome</keyword>
<feature type="region of interest" description="Disordered" evidence="6">
    <location>
        <begin position="398"/>
        <end position="421"/>
    </location>
</feature>
<evidence type="ECO:0000256" key="8">
    <source>
        <dbReference type="SAM" id="SignalP"/>
    </source>
</evidence>
<evidence type="ECO:0000256" key="5">
    <source>
        <dbReference type="PROSITE-ProRule" id="PRU01240"/>
    </source>
</evidence>
<feature type="chain" id="PRO_5045576636" evidence="8">
    <location>
        <begin position="39"/>
        <end position="455"/>
    </location>
</feature>
<dbReference type="PROSITE" id="PS00137">
    <property type="entry name" value="SUBTILASE_HIS"/>
    <property type="match status" value="1"/>
</dbReference>
<keyword evidence="3" id="KW-0378">Hydrolase</keyword>
<organism evidence="10 11">
    <name type="scientific">Gulosibacter bifidus</name>
    <dbReference type="NCBI Taxonomy" id="272239"/>
    <lineage>
        <taxon>Bacteria</taxon>
        <taxon>Bacillati</taxon>
        <taxon>Actinomycetota</taxon>
        <taxon>Actinomycetes</taxon>
        <taxon>Micrococcales</taxon>
        <taxon>Microbacteriaceae</taxon>
        <taxon>Gulosibacter</taxon>
    </lineage>
</organism>
<proteinExistence type="inferred from homology"/>
<dbReference type="CDD" id="cd00306">
    <property type="entry name" value="Peptidases_S8_S53"/>
    <property type="match status" value="1"/>
</dbReference>
<dbReference type="EMBL" id="JBHUNF010000004">
    <property type="protein sequence ID" value="MFD2674961.1"/>
    <property type="molecule type" value="Genomic_DNA"/>
</dbReference>
<comment type="similarity">
    <text evidence="1 5">Belongs to the peptidase S8 family.</text>
</comment>
<dbReference type="PANTHER" id="PTHR43806:SF11">
    <property type="entry name" value="CEREVISIN-RELATED"/>
    <property type="match status" value="1"/>
</dbReference>
<keyword evidence="8" id="KW-0732">Signal</keyword>
<protein>
    <submittedName>
        <fullName evidence="10">S8 family serine peptidase</fullName>
    </submittedName>
</protein>
<evidence type="ECO:0000259" key="9">
    <source>
        <dbReference type="Pfam" id="PF00082"/>
    </source>
</evidence>
<evidence type="ECO:0000256" key="4">
    <source>
        <dbReference type="ARBA" id="ARBA00022825"/>
    </source>
</evidence>
<comment type="caution">
    <text evidence="5">Lacks conserved residue(s) required for the propagation of feature annotation.</text>
</comment>
<comment type="caution">
    <text evidence="10">The sequence shown here is derived from an EMBL/GenBank/DDBJ whole genome shotgun (WGS) entry which is preliminary data.</text>
</comment>
<name>A0ABW5RK58_9MICO</name>
<keyword evidence="7" id="KW-0812">Transmembrane</keyword>
<evidence type="ECO:0000313" key="11">
    <source>
        <dbReference type="Proteomes" id="UP001597453"/>
    </source>
</evidence>
<dbReference type="InterPro" id="IPR036852">
    <property type="entry name" value="Peptidase_S8/S53_dom_sf"/>
</dbReference>
<dbReference type="InterPro" id="IPR023828">
    <property type="entry name" value="Peptidase_S8_Ser-AS"/>
</dbReference>
<dbReference type="InterPro" id="IPR015500">
    <property type="entry name" value="Peptidase_S8_subtilisin-rel"/>
</dbReference>
<dbReference type="Proteomes" id="UP001597453">
    <property type="component" value="Unassembled WGS sequence"/>
</dbReference>
<dbReference type="InterPro" id="IPR050131">
    <property type="entry name" value="Peptidase_S8_subtilisin-like"/>
</dbReference>
<dbReference type="PANTHER" id="PTHR43806">
    <property type="entry name" value="PEPTIDASE S8"/>
    <property type="match status" value="1"/>
</dbReference>
<dbReference type="PROSITE" id="PS00138">
    <property type="entry name" value="SUBTILASE_SER"/>
    <property type="match status" value="1"/>
</dbReference>
<keyword evidence="2" id="KW-0645">Protease</keyword>
<evidence type="ECO:0000256" key="7">
    <source>
        <dbReference type="SAM" id="Phobius"/>
    </source>
</evidence>
<keyword evidence="7" id="KW-0472">Membrane</keyword>
<feature type="domain" description="Peptidase S8/S53" evidence="9">
    <location>
        <begin position="66"/>
        <end position="301"/>
    </location>
</feature>